<evidence type="ECO:0000313" key="1">
    <source>
        <dbReference type="EMBL" id="MCS5736425.1"/>
    </source>
</evidence>
<evidence type="ECO:0000313" key="2">
    <source>
        <dbReference type="Proteomes" id="UP001165586"/>
    </source>
</evidence>
<name>A0ABT2H8Z0_9MICO</name>
<protein>
    <submittedName>
        <fullName evidence="1">Uncharacterized protein</fullName>
    </submittedName>
</protein>
<dbReference type="Proteomes" id="UP001165586">
    <property type="component" value="Unassembled WGS sequence"/>
</dbReference>
<dbReference type="EMBL" id="JANLCJ010000027">
    <property type="protein sequence ID" value="MCS5736425.1"/>
    <property type="molecule type" value="Genomic_DNA"/>
</dbReference>
<gene>
    <name evidence="1" type="ORF">N1032_22070</name>
</gene>
<dbReference type="RefSeq" id="WP_259542350.1">
    <property type="nucleotide sequence ID" value="NZ_JANLCJ010000027.1"/>
</dbReference>
<reference evidence="1" key="1">
    <citation type="submission" date="2022-08" db="EMBL/GenBank/DDBJ databases">
        <authorList>
            <person name="Deng Y."/>
            <person name="Han X.-F."/>
            <person name="Zhang Y.-Q."/>
        </authorList>
    </citation>
    <scope>NUCLEOTIDE SEQUENCE</scope>
    <source>
        <strain evidence="1">CPCC 203386</strain>
    </source>
</reference>
<comment type="caution">
    <text evidence="1">The sequence shown here is derived from an EMBL/GenBank/DDBJ whole genome shotgun (WGS) entry which is preliminary data.</text>
</comment>
<accession>A0ABT2H8Z0</accession>
<sequence>MRVNKEVVEFTQDSTLKGTGYIANPNFFYNFGSASGSAYFKVRERLINTQLTINGNITTVDMSRDVTFDKNS</sequence>
<proteinExistence type="predicted"/>
<keyword evidence="2" id="KW-1185">Reference proteome</keyword>
<organism evidence="1 2">
    <name type="scientific">Herbiconiux daphne</name>
    <dbReference type="NCBI Taxonomy" id="2970914"/>
    <lineage>
        <taxon>Bacteria</taxon>
        <taxon>Bacillati</taxon>
        <taxon>Actinomycetota</taxon>
        <taxon>Actinomycetes</taxon>
        <taxon>Micrococcales</taxon>
        <taxon>Microbacteriaceae</taxon>
        <taxon>Herbiconiux</taxon>
    </lineage>
</organism>